<dbReference type="PROSITE" id="PS51257">
    <property type="entry name" value="PROKAR_LIPOPROTEIN"/>
    <property type="match status" value="1"/>
</dbReference>
<dbReference type="PANTHER" id="PTHR30024">
    <property type="entry name" value="ALIPHATIC SULFONATES-BINDING PROTEIN-RELATED"/>
    <property type="match status" value="1"/>
</dbReference>
<evidence type="ECO:0000256" key="5">
    <source>
        <dbReference type="SAM" id="SignalP"/>
    </source>
</evidence>
<dbReference type="RefSeq" id="WP_022604858.1">
    <property type="nucleotide sequence ID" value="NZ_ASSJ01000017.1"/>
</dbReference>
<feature type="signal peptide" evidence="5">
    <location>
        <begin position="1"/>
        <end position="20"/>
    </location>
</feature>
<keyword evidence="4 5" id="KW-0732">Signal</keyword>
<dbReference type="OrthoDB" id="9776786at2"/>
<keyword evidence="7" id="KW-1185">Reference proteome</keyword>
<name>U5DNL0_9CHRO</name>
<comment type="caution">
    <text evidence="6">The sequence shown here is derived from an EMBL/GenBank/DDBJ whole genome shotgun (WGS) entry which is preliminary data.</text>
</comment>
<dbReference type="Pfam" id="PF12974">
    <property type="entry name" value="Phosphonate-bd"/>
    <property type="match status" value="1"/>
</dbReference>
<comment type="subcellular location">
    <subcellularLocation>
        <location evidence="1">Periplasm</location>
    </subcellularLocation>
</comment>
<evidence type="ECO:0000313" key="7">
    <source>
        <dbReference type="Proteomes" id="UP000016960"/>
    </source>
</evidence>
<evidence type="ECO:0000256" key="2">
    <source>
        <dbReference type="ARBA" id="ARBA00007162"/>
    </source>
</evidence>
<dbReference type="NCBIfam" id="TIGR01098">
    <property type="entry name" value="3A0109s03R"/>
    <property type="match status" value="1"/>
</dbReference>
<dbReference type="GO" id="GO:0055085">
    <property type="term" value="P:transmembrane transport"/>
    <property type="evidence" value="ECO:0007669"/>
    <property type="project" value="InterPro"/>
</dbReference>
<reference evidence="6 7" key="1">
    <citation type="submission" date="2013-05" db="EMBL/GenBank/DDBJ databases">
        <title>Draft genome sequence of Rubidibacter lacunae KORDI 51-2.</title>
        <authorList>
            <person name="Choi D.H."/>
            <person name="Noh J.H."/>
            <person name="Kwon K.-K."/>
            <person name="Lee J.-H."/>
            <person name="Ryu J.-Y."/>
        </authorList>
    </citation>
    <scope>NUCLEOTIDE SEQUENCE [LARGE SCALE GENOMIC DNA]</scope>
    <source>
        <strain evidence="6 7">KORDI 51-2</strain>
    </source>
</reference>
<evidence type="ECO:0000256" key="1">
    <source>
        <dbReference type="ARBA" id="ARBA00004418"/>
    </source>
</evidence>
<dbReference type="PANTHER" id="PTHR30024:SF47">
    <property type="entry name" value="TAURINE-BINDING PERIPLASMIC PROTEIN"/>
    <property type="match status" value="1"/>
</dbReference>
<dbReference type="AlphaFoldDB" id="U5DNL0"/>
<evidence type="ECO:0000313" key="6">
    <source>
        <dbReference type="EMBL" id="ERN42457.1"/>
    </source>
</evidence>
<feature type="chain" id="PRO_5004658948" evidence="5">
    <location>
        <begin position="21"/>
        <end position="298"/>
    </location>
</feature>
<proteinExistence type="inferred from homology"/>
<sequence length="298" mass="32211">MKRRSFLQSTALFFAGLAIAACTNSQTTSDRTPDTIKFAVTDVQGLEELQRDYEPFRDALTEALGKDIEFFPVADRTAAAVALQSDQVDVVLTGPAEYVVIRAKTNAVPVVALTRLNYRSAIAVQPDSGIREVSELKGKKVAMSDLGSTSGQLGPTKILVDGGIDPEADVEILLLGDTDLQAFKNGETDAWGGSALDYERFLEAEGLKEEDFPLIEVGSALPNDVFVASSSLAPEVVDEIKQAMVENQEILVNAIISVDANQKYTGSEIIEVQDSDYDSIREAYQAIGIDDFTEFVGD</sequence>
<dbReference type="GO" id="GO:0043190">
    <property type="term" value="C:ATP-binding cassette (ABC) transporter complex"/>
    <property type="evidence" value="ECO:0007669"/>
    <property type="project" value="InterPro"/>
</dbReference>
<dbReference type="GO" id="GO:0042597">
    <property type="term" value="C:periplasmic space"/>
    <property type="evidence" value="ECO:0007669"/>
    <property type="project" value="UniProtKB-SubCell"/>
</dbReference>
<comment type="similarity">
    <text evidence="3">Belongs to the bacterial solute-binding protein SsuA/TauA family.</text>
</comment>
<accession>U5DNL0</accession>
<organism evidence="6 7">
    <name type="scientific">Rubidibacter lacunae KORDI 51-2</name>
    <dbReference type="NCBI Taxonomy" id="582515"/>
    <lineage>
        <taxon>Bacteria</taxon>
        <taxon>Bacillati</taxon>
        <taxon>Cyanobacteriota</taxon>
        <taxon>Cyanophyceae</taxon>
        <taxon>Oscillatoriophycideae</taxon>
        <taxon>Chroococcales</taxon>
        <taxon>Aphanothecaceae</taxon>
        <taxon>Rubidibacter</taxon>
    </lineage>
</organism>
<evidence type="ECO:0000256" key="4">
    <source>
        <dbReference type="ARBA" id="ARBA00022729"/>
    </source>
</evidence>
<protein>
    <submittedName>
        <fullName evidence="6">Phosphate/phosphite/phosphonate ABC transporter, periplasmic binding protein</fullName>
    </submittedName>
</protein>
<evidence type="ECO:0000256" key="3">
    <source>
        <dbReference type="ARBA" id="ARBA00010742"/>
    </source>
</evidence>
<dbReference type="EMBL" id="ASSJ01000017">
    <property type="protein sequence ID" value="ERN42457.1"/>
    <property type="molecule type" value="Genomic_DNA"/>
</dbReference>
<comment type="similarity">
    <text evidence="2">Belongs to the phosphate/phosphite/phosphonate binding protein family.</text>
</comment>
<dbReference type="InterPro" id="IPR005770">
    <property type="entry name" value="PhnD"/>
</dbReference>
<dbReference type="Gene3D" id="3.40.190.10">
    <property type="entry name" value="Periplasmic binding protein-like II"/>
    <property type="match status" value="2"/>
</dbReference>
<dbReference type="Proteomes" id="UP000016960">
    <property type="component" value="Unassembled WGS sequence"/>
</dbReference>
<dbReference type="SUPFAM" id="SSF53850">
    <property type="entry name" value="Periplasmic binding protein-like II"/>
    <property type="match status" value="1"/>
</dbReference>
<dbReference type="InParanoid" id="U5DNL0"/>
<gene>
    <name evidence="6" type="ORF">KR51_00007660</name>
</gene>
<dbReference type="STRING" id="582515.KR51_00007660"/>
<dbReference type="eggNOG" id="COG3221">
    <property type="taxonomic scope" value="Bacteria"/>
</dbReference>